<dbReference type="AlphaFoldDB" id="A0A3P7QMV1"/>
<evidence type="ECO:0000313" key="1">
    <source>
        <dbReference type="EMBL" id="VDN33082.1"/>
    </source>
</evidence>
<proteinExistence type="predicted"/>
<accession>A0A3P7QMV1</accession>
<dbReference type="Proteomes" id="UP000281553">
    <property type="component" value="Unassembled WGS sequence"/>
</dbReference>
<name>A0A3P7QMV1_DIBLA</name>
<sequence>MEQGHPKQNGGLSTVSEKEFLELLSSTPTRLTNSGKAKADTGSLTIEVKATTATNAEEYLQRTKRVAKSFRP</sequence>
<organism evidence="1 2">
    <name type="scientific">Dibothriocephalus latus</name>
    <name type="common">Fish tapeworm</name>
    <name type="synonym">Diphyllobothrium latum</name>
    <dbReference type="NCBI Taxonomy" id="60516"/>
    <lineage>
        <taxon>Eukaryota</taxon>
        <taxon>Metazoa</taxon>
        <taxon>Spiralia</taxon>
        <taxon>Lophotrochozoa</taxon>
        <taxon>Platyhelminthes</taxon>
        <taxon>Cestoda</taxon>
        <taxon>Eucestoda</taxon>
        <taxon>Diphyllobothriidea</taxon>
        <taxon>Diphyllobothriidae</taxon>
        <taxon>Dibothriocephalus</taxon>
    </lineage>
</organism>
<keyword evidence="2" id="KW-1185">Reference proteome</keyword>
<dbReference type="EMBL" id="UYRU01083205">
    <property type="protein sequence ID" value="VDN33082.1"/>
    <property type="molecule type" value="Genomic_DNA"/>
</dbReference>
<gene>
    <name evidence="1" type="ORF">DILT_LOCUS16150</name>
</gene>
<protein>
    <submittedName>
        <fullName evidence="1">Uncharacterized protein</fullName>
    </submittedName>
</protein>
<evidence type="ECO:0000313" key="2">
    <source>
        <dbReference type="Proteomes" id="UP000281553"/>
    </source>
</evidence>
<reference evidence="1 2" key="1">
    <citation type="submission" date="2018-11" db="EMBL/GenBank/DDBJ databases">
        <authorList>
            <consortium name="Pathogen Informatics"/>
        </authorList>
    </citation>
    <scope>NUCLEOTIDE SEQUENCE [LARGE SCALE GENOMIC DNA]</scope>
</reference>